<feature type="compositionally biased region" description="Pro residues" evidence="2">
    <location>
        <begin position="229"/>
        <end position="241"/>
    </location>
</feature>
<dbReference type="PROSITE" id="PS00552">
    <property type="entry name" value="HTH_MERR_1"/>
    <property type="match status" value="1"/>
</dbReference>
<accession>A0A0D8B6Y2</accession>
<evidence type="ECO:0000259" key="3">
    <source>
        <dbReference type="PROSITE" id="PS50937"/>
    </source>
</evidence>
<dbReference type="GO" id="GO:0003700">
    <property type="term" value="F:DNA-binding transcription factor activity"/>
    <property type="evidence" value="ECO:0007669"/>
    <property type="project" value="InterPro"/>
</dbReference>
<name>A0A0D8B6Y2_9ACTN</name>
<dbReference type="GO" id="GO:0003677">
    <property type="term" value="F:DNA binding"/>
    <property type="evidence" value="ECO:0007669"/>
    <property type="project" value="UniProtKB-KW"/>
</dbReference>
<protein>
    <submittedName>
        <fullName evidence="5">Serine/threonine protein phosphatase</fullName>
        <ecNumber evidence="5">3.1.3.16</ecNumber>
    </submittedName>
</protein>
<dbReference type="InterPro" id="IPR001932">
    <property type="entry name" value="PPM-type_phosphatase-like_dom"/>
</dbReference>
<proteinExistence type="predicted"/>
<feature type="domain" description="PPM-type phosphatase" evidence="4">
    <location>
        <begin position="148"/>
        <end position="396"/>
    </location>
</feature>
<organism evidence="5 6">
    <name type="scientific">Frankia torreyi</name>
    <dbReference type="NCBI Taxonomy" id="1856"/>
    <lineage>
        <taxon>Bacteria</taxon>
        <taxon>Bacillati</taxon>
        <taxon>Actinomycetota</taxon>
        <taxon>Actinomycetes</taxon>
        <taxon>Frankiales</taxon>
        <taxon>Frankiaceae</taxon>
        <taxon>Frankia</taxon>
    </lineage>
</organism>
<reference evidence="6" key="1">
    <citation type="submission" date="2015-02" db="EMBL/GenBank/DDBJ databases">
        <title>Draft Genome of Frankia sp. CpI1-S.</title>
        <authorList>
            <person name="Oshone R.T."/>
            <person name="Ngom M."/>
            <person name="Ghodhbane-Gtari F."/>
            <person name="Gtari M."/>
            <person name="Morris K."/>
            <person name="Thomas K."/>
            <person name="Sen A."/>
            <person name="Tisa L.S."/>
        </authorList>
    </citation>
    <scope>NUCLEOTIDE SEQUENCE [LARGE SCALE GENOMIC DNA]</scope>
    <source>
        <strain evidence="6">CpI1-S</strain>
    </source>
</reference>
<dbReference type="Gene3D" id="3.60.40.10">
    <property type="entry name" value="PPM-type phosphatase domain"/>
    <property type="match status" value="1"/>
</dbReference>
<evidence type="ECO:0000256" key="1">
    <source>
        <dbReference type="ARBA" id="ARBA00023125"/>
    </source>
</evidence>
<dbReference type="Pfam" id="PF13672">
    <property type="entry name" value="PP2C_2"/>
    <property type="match status" value="1"/>
</dbReference>
<dbReference type="Pfam" id="PF13411">
    <property type="entry name" value="MerR_1"/>
    <property type="match status" value="1"/>
</dbReference>
<feature type="region of interest" description="Disordered" evidence="2">
    <location>
        <begin position="225"/>
        <end position="247"/>
    </location>
</feature>
<evidence type="ECO:0000259" key="4">
    <source>
        <dbReference type="PROSITE" id="PS51746"/>
    </source>
</evidence>
<sequence length="415" mass="43231">MALLTIGEFARLSRLSPKALRLYDELGLLRPRQVDAVTGYRRYAPEQLEQARLVAWLRRLGMPLARIRRVHELDGPAAAREVGVFWAETEADTAARRDLAAVLVEHLSRRAVDMSDPHPFTPTAATTATPAPATPASAALPGALLTLRHAALTDRGLVRPSNQDAVHAGSTVLAVADGFGAGGAAAGAAAVDAVARLEATPVPPGELLGFLADAVARANRAVRELVGPGPGPDAVPGPSPSPDADADAAAHAVGTTLTALLWTGSALALVHIGDSRAYLLRGGELRQITHDHTFVRSMVEDGRLRPEEAATHPQRLLLLRALDGSAATFPDIGLREVRRGDRYLLCSDGLSGAVPAAEVRRVLVTATEPEQAVRELVALANGSGGADNVSCVVADVIPTGEGAEAASAGRARAYP</sequence>
<gene>
    <name evidence="5" type="ORF">FF36_05880</name>
</gene>
<dbReference type="InterPro" id="IPR000551">
    <property type="entry name" value="MerR-type_HTH_dom"/>
</dbReference>
<dbReference type="InterPro" id="IPR036457">
    <property type="entry name" value="PPM-type-like_dom_sf"/>
</dbReference>
<dbReference type="CDD" id="cd01107">
    <property type="entry name" value="HTH_BmrR"/>
    <property type="match status" value="1"/>
</dbReference>
<dbReference type="InterPro" id="IPR047057">
    <property type="entry name" value="MerR_fam"/>
</dbReference>
<dbReference type="EC" id="3.1.3.16" evidence="5"/>
<dbReference type="OrthoDB" id="9801841at2"/>
<dbReference type="SMART" id="SM00332">
    <property type="entry name" value="PP2Cc"/>
    <property type="match status" value="1"/>
</dbReference>
<dbReference type="SMART" id="SM00422">
    <property type="entry name" value="HTH_MERR"/>
    <property type="match status" value="1"/>
</dbReference>
<keyword evidence="6" id="KW-1185">Reference proteome</keyword>
<dbReference type="SUPFAM" id="SSF81606">
    <property type="entry name" value="PP2C-like"/>
    <property type="match status" value="1"/>
</dbReference>
<dbReference type="SMART" id="SM00331">
    <property type="entry name" value="PP2C_SIG"/>
    <property type="match status" value="1"/>
</dbReference>
<dbReference type="PROSITE" id="PS50937">
    <property type="entry name" value="HTH_MERR_2"/>
    <property type="match status" value="1"/>
</dbReference>
<dbReference type="PANTHER" id="PTHR30204">
    <property type="entry name" value="REDOX-CYCLING DRUG-SENSING TRANSCRIPTIONAL ACTIVATOR SOXR"/>
    <property type="match status" value="1"/>
</dbReference>
<dbReference type="RefSeq" id="WP_044888307.1">
    <property type="nucleotide sequence ID" value="NZ_JYFN01000082.1"/>
</dbReference>
<dbReference type="PANTHER" id="PTHR30204:SF97">
    <property type="entry name" value="MERR FAMILY REGULATORY PROTEIN"/>
    <property type="match status" value="1"/>
</dbReference>
<reference evidence="5 6" key="2">
    <citation type="journal article" date="2016" name="Genome Announc.">
        <title>Permanent Draft Genome Sequences for Two Variants of Frankia sp. Strain CpI1, the First Frankia Strain Isolated from Root Nodules of Comptonia peregrina.</title>
        <authorList>
            <person name="Oshone R."/>
            <person name="Hurst S.G.IV."/>
            <person name="Abebe-Akele F."/>
            <person name="Simpson S."/>
            <person name="Morris K."/>
            <person name="Thomas W.K."/>
            <person name="Tisa L.S."/>
        </authorList>
    </citation>
    <scope>NUCLEOTIDE SEQUENCE [LARGE SCALE GENOMIC DNA]</scope>
    <source>
        <strain evidence="6">CpI1-S</strain>
    </source>
</reference>
<dbReference type="Gene3D" id="1.10.1660.10">
    <property type="match status" value="1"/>
</dbReference>
<feature type="region of interest" description="Disordered" evidence="2">
    <location>
        <begin position="114"/>
        <end position="135"/>
    </location>
</feature>
<dbReference type="SUPFAM" id="SSF46955">
    <property type="entry name" value="Putative DNA-binding domain"/>
    <property type="match status" value="1"/>
</dbReference>
<dbReference type="EMBL" id="JYFN01000082">
    <property type="protein sequence ID" value="KJE19850.1"/>
    <property type="molecule type" value="Genomic_DNA"/>
</dbReference>
<comment type="caution">
    <text evidence="5">The sequence shown here is derived from an EMBL/GenBank/DDBJ whole genome shotgun (WGS) entry which is preliminary data.</text>
</comment>
<evidence type="ECO:0000313" key="6">
    <source>
        <dbReference type="Proteomes" id="UP000032545"/>
    </source>
</evidence>
<dbReference type="GO" id="GO:0004722">
    <property type="term" value="F:protein serine/threonine phosphatase activity"/>
    <property type="evidence" value="ECO:0007669"/>
    <property type="project" value="UniProtKB-EC"/>
</dbReference>
<dbReference type="PATRIC" id="fig|1502723.3.peg.6667"/>
<keyword evidence="5" id="KW-0378">Hydrolase</keyword>
<feature type="domain" description="HTH merR-type" evidence="3">
    <location>
        <begin position="3"/>
        <end position="73"/>
    </location>
</feature>
<keyword evidence="1" id="KW-0238">DNA-binding</keyword>
<dbReference type="PROSITE" id="PS51746">
    <property type="entry name" value="PPM_2"/>
    <property type="match status" value="1"/>
</dbReference>
<evidence type="ECO:0000313" key="5">
    <source>
        <dbReference type="EMBL" id="KJE19850.1"/>
    </source>
</evidence>
<dbReference type="Proteomes" id="UP000032545">
    <property type="component" value="Unassembled WGS sequence"/>
</dbReference>
<dbReference type="InterPro" id="IPR009061">
    <property type="entry name" value="DNA-bd_dom_put_sf"/>
</dbReference>
<feature type="compositionally biased region" description="Low complexity" evidence="2">
    <location>
        <begin position="117"/>
        <end position="135"/>
    </location>
</feature>
<dbReference type="CDD" id="cd00143">
    <property type="entry name" value="PP2Cc"/>
    <property type="match status" value="1"/>
</dbReference>
<evidence type="ECO:0000256" key="2">
    <source>
        <dbReference type="SAM" id="MobiDB-lite"/>
    </source>
</evidence>
<dbReference type="AlphaFoldDB" id="A0A0D8B6Y2"/>